<keyword evidence="3" id="KW-1185">Reference proteome</keyword>
<evidence type="ECO:0000313" key="3">
    <source>
        <dbReference type="Proteomes" id="UP001172083"/>
    </source>
</evidence>
<gene>
    <name evidence="2" type="ORF">QQ020_28195</name>
</gene>
<dbReference type="EMBL" id="JAUJEB010000007">
    <property type="protein sequence ID" value="MDN5215992.1"/>
    <property type="molecule type" value="Genomic_DNA"/>
</dbReference>
<accession>A0ABT8LE21</accession>
<feature type="region of interest" description="Disordered" evidence="1">
    <location>
        <begin position="215"/>
        <end position="234"/>
    </location>
</feature>
<dbReference type="Proteomes" id="UP001172083">
    <property type="component" value="Unassembled WGS sequence"/>
</dbReference>
<sequence length="340" mass="39384">MESKLNHSAIEKYSKRFSDNLISTFFSNKEVITGSEILNFFEVKQVNLFILKHLFENWKDETNHLKSPYFDYDNDVVKKALENFMNLLSQHIKIKKEDFKPLLVSAVKDTILLVFSPYDYYHQHISRHDKNKIQLATLKESSKYMKINKPLHLALVEKMERAKAGALSSEEALQYLDEAIGNLSAPPEDFEEYEGQFSKIIPLDVNKFYEDAGPELEASQPEPAGSEDTKTVNEKYSKESKTLLDEISSESGTTLVELHQNKKIKSIKKHITINQRFMFVNELFDGDTNAFNQALEALEEQHNHDQALEFLINNYAKKNDWLMDSDEVVEFLDVLGKRFP</sequence>
<proteinExistence type="predicted"/>
<dbReference type="RefSeq" id="WP_346761327.1">
    <property type="nucleotide sequence ID" value="NZ_JAUJEB010000007.1"/>
</dbReference>
<reference evidence="2" key="1">
    <citation type="submission" date="2023-06" db="EMBL/GenBank/DDBJ databases">
        <title>Genomic of Agaribacillus aureum.</title>
        <authorList>
            <person name="Wang G."/>
        </authorList>
    </citation>
    <scope>NUCLEOTIDE SEQUENCE</scope>
    <source>
        <strain evidence="2">BMA12</strain>
    </source>
</reference>
<comment type="caution">
    <text evidence="2">The sequence shown here is derived from an EMBL/GenBank/DDBJ whole genome shotgun (WGS) entry which is preliminary data.</text>
</comment>
<evidence type="ECO:0000313" key="2">
    <source>
        <dbReference type="EMBL" id="MDN5215992.1"/>
    </source>
</evidence>
<protein>
    <submittedName>
        <fullName evidence="2">Uncharacterized protein</fullName>
    </submittedName>
</protein>
<evidence type="ECO:0000256" key="1">
    <source>
        <dbReference type="SAM" id="MobiDB-lite"/>
    </source>
</evidence>
<name>A0ABT8LE21_9BACT</name>
<organism evidence="2 3">
    <name type="scientific">Agaribacillus aureus</name>
    <dbReference type="NCBI Taxonomy" id="3051825"/>
    <lineage>
        <taxon>Bacteria</taxon>
        <taxon>Pseudomonadati</taxon>
        <taxon>Bacteroidota</taxon>
        <taxon>Cytophagia</taxon>
        <taxon>Cytophagales</taxon>
        <taxon>Splendidivirgaceae</taxon>
        <taxon>Agaribacillus</taxon>
    </lineage>
</organism>